<name>A0A654G5H3_ARATH</name>
<evidence type="ECO:0000256" key="9">
    <source>
        <dbReference type="ARBA" id="ARBA00038080"/>
    </source>
</evidence>
<dbReference type="GO" id="GO:0005886">
    <property type="term" value="C:plasma membrane"/>
    <property type="evidence" value="ECO:0007669"/>
    <property type="project" value="UniProtKB-SubCell"/>
</dbReference>
<evidence type="ECO:0000313" key="13">
    <source>
        <dbReference type="EMBL" id="VYS68428.1"/>
    </source>
</evidence>
<protein>
    <submittedName>
        <fullName evidence="13">Uncharacterized protein</fullName>
    </submittedName>
</protein>
<evidence type="ECO:0000256" key="11">
    <source>
        <dbReference type="SAM" id="MobiDB-lite"/>
    </source>
</evidence>
<dbReference type="PANTHER" id="PTHR32219">
    <property type="entry name" value="RNA-BINDING PROTEIN YLMH-RELATED"/>
    <property type="match status" value="1"/>
</dbReference>
<evidence type="ECO:0000256" key="2">
    <source>
        <dbReference type="ARBA" id="ARBA00004389"/>
    </source>
</evidence>
<evidence type="ECO:0000256" key="1">
    <source>
        <dbReference type="ARBA" id="ARBA00004162"/>
    </source>
</evidence>
<gene>
    <name evidence="13" type="ORF">AN1_LOCUS23818</name>
</gene>
<dbReference type="InterPro" id="IPR055282">
    <property type="entry name" value="PPI1-4"/>
</dbReference>
<evidence type="ECO:0000256" key="12">
    <source>
        <dbReference type="SAM" id="Phobius"/>
    </source>
</evidence>
<feature type="coiled-coil region" evidence="10">
    <location>
        <begin position="206"/>
        <end position="240"/>
    </location>
</feature>
<accession>A0A654G5H3</accession>
<keyword evidence="5" id="KW-0256">Endoplasmic reticulum</keyword>
<keyword evidence="4 12" id="KW-0812">Transmembrane</keyword>
<reference evidence="13 14" key="1">
    <citation type="submission" date="2019-11" db="EMBL/GenBank/DDBJ databases">
        <authorList>
            <person name="Jiao W.-B."/>
            <person name="Schneeberger K."/>
        </authorList>
    </citation>
    <scope>NUCLEOTIDE SEQUENCE [LARGE SCALE GENOMIC DNA]</scope>
    <source>
        <strain evidence="14">cv. An-1</strain>
    </source>
</reference>
<organism evidence="13 14">
    <name type="scientific">Arabidopsis thaliana</name>
    <name type="common">Mouse-ear cress</name>
    <dbReference type="NCBI Taxonomy" id="3702"/>
    <lineage>
        <taxon>Eukaryota</taxon>
        <taxon>Viridiplantae</taxon>
        <taxon>Streptophyta</taxon>
        <taxon>Embryophyta</taxon>
        <taxon>Tracheophyta</taxon>
        <taxon>Spermatophyta</taxon>
        <taxon>Magnoliopsida</taxon>
        <taxon>eudicotyledons</taxon>
        <taxon>Gunneridae</taxon>
        <taxon>Pentapetalae</taxon>
        <taxon>rosids</taxon>
        <taxon>malvids</taxon>
        <taxon>Brassicales</taxon>
        <taxon>Brassicaceae</taxon>
        <taxon>Camelineae</taxon>
        <taxon>Arabidopsis</taxon>
    </lineage>
</organism>
<sequence>MDEQIRFCDGFEVVPSPEINDLILYECDQSLTNSEVTTDEEEDTIFSGGDSSSGLAAEEDSSGDKPLSFYIVKQPVYDNPEIKAKIDEANQEIFRCNELRINVLSAKKSELAEVSSLYTQMESLVPQSEGYRMVIEEKKKEFDTLLEALRNLRCTTSDQLCFTKEELDHLSYIAQYQIEYGSIGLEEEDWMLKETEKPDGIILSEKEASINRVKSMALELNEVKNELDAITWKINDLSDKLWKSQNNIRVLDLEKAHILEKRDRFYARIKMLRIQRDKGNAAFFQSLSVMCKAKELAASGNVRELEVFASSEVDRFMTLWNDDKAFREDYVRRISHSLCERELNEDGRIKDADLQIFWEKKVPVKTIKRSEKVHKMNREDSSSNSSEDGNVITDKRKKETKSDVIVYEKPKKKEEEIDEEALKERKREEQLEKARLVMERKRKLQEKAAAKAAIRAQKEAEKKLKAIILSCSHFFNECEKKAKKKAAANSTSPSESDQVINDEKVRTLAVSGKEKHQKERLLFPKQRSFRYKHRGSGTEALPKAILNRRKARRYWVWGLSSAALAVSLVLVVLLLR</sequence>
<keyword evidence="3" id="KW-1003">Cell membrane</keyword>
<evidence type="ECO:0000256" key="4">
    <source>
        <dbReference type="ARBA" id="ARBA00022692"/>
    </source>
</evidence>
<proteinExistence type="inferred from homology"/>
<dbReference type="PANTHER" id="PTHR32219:SF8">
    <property type="entry name" value="PROTON PUMP-INTERACTOR 2-RELATED"/>
    <property type="match status" value="1"/>
</dbReference>
<evidence type="ECO:0000256" key="5">
    <source>
        <dbReference type="ARBA" id="ARBA00022824"/>
    </source>
</evidence>
<comment type="subcellular location">
    <subcellularLocation>
        <location evidence="1">Cell membrane</location>
        <topology evidence="1">Single-pass membrane protein</topology>
    </subcellularLocation>
    <subcellularLocation>
        <location evidence="2">Endoplasmic reticulum membrane</location>
        <topology evidence="2">Single-pass membrane protein</topology>
    </subcellularLocation>
</comment>
<comment type="similarity">
    <text evidence="9">Belongs to the plant Proton pump-interactor protein family.</text>
</comment>
<dbReference type="EMBL" id="CACRSJ010000110">
    <property type="protein sequence ID" value="VYS68428.1"/>
    <property type="molecule type" value="Genomic_DNA"/>
</dbReference>
<evidence type="ECO:0000256" key="10">
    <source>
        <dbReference type="SAM" id="Coils"/>
    </source>
</evidence>
<feature type="region of interest" description="Disordered" evidence="11">
    <location>
        <begin position="34"/>
        <end position="63"/>
    </location>
</feature>
<evidence type="ECO:0000256" key="7">
    <source>
        <dbReference type="ARBA" id="ARBA00023054"/>
    </source>
</evidence>
<feature type="transmembrane region" description="Helical" evidence="12">
    <location>
        <begin position="554"/>
        <end position="575"/>
    </location>
</feature>
<evidence type="ECO:0000256" key="6">
    <source>
        <dbReference type="ARBA" id="ARBA00022989"/>
    </source>
</evidence>
<dbReference type="GO" id="GO:0005789">
    <property type="term" value="C:endoplasmic reticulum membrane"/>
    <property type="evidence" value="ECO:0007669"/>
    <property type="project" value="UniProtKB-SubCell"/>
</dbReference>
<keyword evidence="7 10" id="KW-0175">Coiled coil</keyword>
<keyword evidence="8 12" id="KW-0472">Membrane</keyword>
<feature type="region of interest" description="Disordered" evidence="11">
    <location>
        <begin position="369"/>
        <end position="395"/>
    </location>
</feature>
<evidence type="ECO:0000256" key="3">
    <source>
        <dbReference type="ARBA" id="ARBA00022475"/>
    </source>
</evidence>
<feature type="coiled-coil region" evidence="10">
    <location>
        <begin position="412"/>
        <end position="447"/>
    </location>
</feature>
<evidence type="ECO:0000313" key="14">
    <source>
        <dbReference type="Proteomes" id="UP000426265"/>
    </source>
</evidence>
<dbReference type="AlphaFoldDB" id="A0A654G5H3"/>
<feature type="compositionally biased region" description="Basic and acidic residues" evidence="11">
    <location>
        <begin position="369"/>
        <end position="381"/>
    </location>
</feature>
<evidence type="ECO:0000256" key="8">
    <source>
        <dbReference type="ARBA" id="ARBA00023136"/>
    </source>
</evidence>
<dbReference type="Proteomes" id="UP000426265">
    <property type="component" value="Unassembled WGS sequence"/>
</dbReference>
<keyword evidence="6 12" id="KW-1133">Transmembrane helix</keyword>